<accession>A0A8S5QPA1</accession>
<proteinExistence type="predicted"/>
<sequence length="178" mass="18600">MACIKTLNKAITYACQPGSVGIAEMYLINYDDVTGGTVDPATGILSGVTLKAGAKTIPVECYKNGVKFTEALKSSDVSAGLDQSVMFTIYEKNANARTIISALLSGRFMAAIKLNDINSTPIMAGYKCGLEISQADTDSNAAGGFTTITIKTPDDARGENGITITSASWTIIVNAKLA</sequence>
<protein>
    <submittedName>
        <fullName evidence="1">Uncharacterized protein</fullName>
    </submittedName>
</protein>
<dbReference type="EMBL" id="BK015694">
    <property type="protein sequence ID" value="DAE20444.1"/>
    <property type="molecule type" value="Genomic_DNA"/>
</dbReference>
<evidence type="ECO:0000313" key="1">
    <source>
        <dbReference type="EMBL" id="DAE20444.1"/>
    </source>
</evidence>
<reference evidence="1" key="1">
    <citation type="journal article" date="2021" name="Proc. Natl. Acad. Sci. U.S.A.">
        <title>A Catalog of Tens of Thousands of Viruses from Human Metagenomes Reveals Hidden Associations with Chronic Diseases.</title>
        <authorList>
            <person name="Tisza M.J."/>
            <person name="Buck C.B."/>
        </authorList>
    </citation>
    <scope>NUCLEOTIDE SEQUENCE</scope>
    <source>
        <strain evidence="1">CttOT32</strain>
    </source>
</reference>
<name>A0A8S5QPA1_9CAUD</name>
<organism evidence="1">
    <name type="scientific">Siphoviridae sp. cttOT32</name>
    <dbReference type="NCBI Taxonomy" id="2826493"/>
    <lineage>
        <taxon>Viruses</taxon>
        <taxon>Duplodnaviria</taxon>
        <taxon>Heunggongvirae</taxon>
        <taxon>Uroviricota</taxon>
        <taxon>Caudoviricetes</taxon>
    </lineage>
</organism>